<proteinExistence type="predicted"/>
<sequence>MDITRSVMTTVEALPTSALSAVRPPGQSAGAAQLSRAVRRPGCVPLLPLPRFQTRPTWAGE</sequence>
<evidence type="ECO:0000313" key="1">
    <source>
        <dbReference type="EMBL" id="QJW97583.1"/>
    </source>
</evidence>
<organism evidence="1 2">
    <name type="scientific">Frigoriglobus tundricola</name>
    <dbReference type="NCBI Taxonomy" id="2774151"/>
    <lineage>
        <taxon>Bacteria</taxon>
        <taxon>Pseudomonadati</taxon>
        <taxon>Planctomycetota</taxon>
        <taxon>Planctomycetia</taxon>
        <taxon>Gemmatales</taxon>
        <taxon>Gemmataceae</taxon>
        <taxon>Frigoriglobus</taxon>
    </lineage>
</organism>
<reference evidence="2" key="1">
    <citation type="submission" date="2020-05" db="EMBL/GenBank/DDBJ databases">
        <title>Frigoriglobus tundricola gen. nov., sp. nov., a psychrotolerant cellulolytic planctomycete of the family Gemmataceae with two divergent copies of 16S rRNA gene.</title>
        <authorList>
            <person name="Kulichevskaya I.S."/>
            <person name="Ivanova A.A."/>
            <person name="Naumoff D.G."/>
            <person name="Beletsky A.V."/>
            <person name="Rijpstra W.I.C."/>
            <person name="Sinninghe Damste J.S."/>
            <person name="Mardanov A.V."/>
            <person name="Ravin N.V."/>
            <person name="Dedysh S.N."/>
        </authorList>
    </citation>
    <scope>NUCLEOTIDE SEQUENCE [LARGE SCALE GENOMIC DNA]</scope>
    <source>
        <strain evidence="2">PL17</strain>
    </source>
</reference>
<evidence type="ECO:0000313" key="2">
    <source>
        <dbReference type="Proteomes" id="UP000503447"/>
    </source>
</evidence>
<gene>
    <name evidence="1" type="ORF">FTUN_5158</name>
</gene>
<protein>
    <submittedName>
        <fullName evidence="1">Uncharacterized protein</fullName>
    </submittedName>
</protein>
<name>A0A6M5YWK0_9BACT</name>
<dbReference type="Proteomes" id="UP000503447">
    <property type="component" value="Chromosome"/>
</dbReference>
<dbReference type="AlphaFoldDB" id="A0A6M5YWK0"/>
<dbReference type="EMBL" id="CP053452">
    <property type="protein sequence ID" value="QJW97583.1"/>
    <property type="molecule type" value="Genomic_DNA"/>
</dbReference>
<keyword evidence="2" id="KW-1185">Reference proteome</keyword>
<dbReference type="KEGG" id="ftj:FTUN_5158"/>
<accession>A0A6M5YWK0</accession>